<dbReference type="Proteomes" id="UP000754883">
    <property type="component" value="Unassembled WGS sequence"/>
</dbReference>
<feature type="compositionally biased region" description="Pro residues" evidence="1">
    <location>
        <begin position="100"/>
        <end position="110"/>
    </location>
</feature>
<protein>
    <submittedName>
        <fullName evidence="2">Uncharacterized protein</fullName>
    </submittedName>
</protein>
<reference evidence="2" key="1">
    <citation type="submission" date="2021-10" db="EMBL/GenBank/DDBJ databases">
        <authorList>
            <person name="Piombo E."/>
        </authorList>
    </citation>
    <scope>NUCLEOTIDE SEQUENCE</scope>
</reference>
<evidence type="ECO:0000313" key="2">
    <source>
        <dbReference type="EMBL" id="CAG9994490.1"/>
    </source>
</evidence>
<evidence type="ECO:0000313" key="3">
    <source>
        <dbReference type="Proteomes" id="UP000754883"/>
    </source>
</evidence>
<sequence>MTPPVASQAAPASSNEDSADGTRGERDESEARSATSTQDVMHPQDSNIVILWGDYDESILWQSYAPRLAWEMAKEKEQSEKFAANSVNDAGGVASSIGPEDPPTQPPFPPYALHKKRSKPGKAGQENDKSRVTCPESAETAMGELV</sequence>
<feature type="compositionally biased region" description="Basic and acidic residues" evidence="1">
    <location>
        <begin position="20"/>
        <end position="31"/>
    </location>
</feature>
<feature type="region of interest" description="Disordered" evidence="1">
    <location>
        <begin position="89"/>
        <end position="146"/>
    </location>
</feature>
<feature type="compositionally biased region" description="Polar residues" evidence="1">
    <location>
        <begin position="32"/>
        <end position="44"/>
    </location>
</feature>
<organism evidence="2 3">
    <name type="scientific">Clonostachys byssicola</name>
    <dbReference type="NCBI Taxonomy" id="160290"/>
    <lineage>
        <taxon>Eukaryota</taxon>
        <taxon>Fungi</taxon>
        <taxon>Dikarya</taxon>
        <taxon>Ascomycota</taxon>
        <taxon>Pezizomycotina</taxon>
        <taxon>Sordariomycetes</taxon>
        <taxon>Hypocreomycetidae</taxon>
        <taxon>Hypocreales</taxon>
        <taxon>Bionectriaceae</taxon>
        <taxon>Clonostachys</taxon>
    </lineage>
</organism>
<feature type="region of interest" description="Disordered" evidence="1">
    <location>
        <begin position="1"/>
        <end position="44"/>
    </location>
</feature>
<feature type="compositionally biased region" description="Low complexity" evidence="1">
    <location>
        <begin position="1"/>
        <end position="14"/>
    </location>
</feature>
<proteinExistence type="predicted"/>
<dbReference type="AlphaFoldDB" id="A0A9N9Y5H0"/>
<keyword evidence="3" id="KW-1185">Reference proteome</keyword>
<accession>A0A9N9Y5H0</accession>
<gene>
    <name evidence="2" type="ORF">CBYS24578_00013462</name>
</gene>
<dbReference type="OrthoDB" id="4743586at2759"/>
<comment type="caution">
    <text evidence="2">The sequence shown here is derived from an EMBL/GenBank/DDBJ whole genome shotgun (WGS) entry which is preliminary data.</text>
</comment>
<dbReference type="EMBL" id="CABFNO020001527">
    <property type="protein sequence ID" value="CAG9994490.1"/>
    <property type="molecule type" value="Genomic_DNA"/>
</dbReference>
<name>A0A9N9Y5H0_9HYPO</name>
<evidence type="ECO:0000256" key="1">
    <source>
        <dbReference type="SAM" id="MobiDB-lite"/>
    </source>
</evidence>